<accession>A0A9N9A8Q0</accession>
<dbReference type="OrthoDB" id="10522637at2759"/>
<organism evidence="1 2">
    <name type="scientific">Dentiscutata erythropus</name>
    <dbReference type="NCBI Taxonomy" id="1348616"/>
    <lineage>
        <taxon>Eukaryota</taxon>
        <taxon>Fungi</taxon>
        <taxon>Fungi incertae sedis</taxon>
        <taxon>Mucoromycota</taxon>
        <taxon>Glomeromycotina</taxon>
        <taxon>Glomeromycetes</taxon>
        <taxon>Diversisporales</taxon>
        <taxon>Gigasporaceae</taxon>
        <taxon>Dentiscutata</taxon>
    </lineage>
</organism>
<name>A0A9N9A8Q0_9GLOM</name>
<reference evidence="1" key="1">
    <citation type="submission" date="2021-06" db="EMBL/GenBank/DDBJ databases">
        <authorList>
            <person name="Kallberg Y."/>
            <person name="Tangrot J."/>
            <person name="Rosling A."/>
        </authorList>
    </citation>
    <scope>NUCLEOTIDE SEQUENCE</scope>
    <source>
        <strain evidence="1">MA453B</strain>
    </source>
</reference>
<dbReference type="AlphaFoldDB" id="A0A9N9A8Q0"/>
<evidence type="ECO:0000313" key="1">
    <source>
        <dbReference type="EMBL" id="CAG8520945.1"/>
    </source>
</evidence>
<protein>
    <submittedName>
        <fullName evidence="1">28172_t:CDS:1</fullName>
    </submittedName>
</protein>
<dbReference type="EMBL" id="CAJVPY010001411">
    <property type="protein sequence ID" value="CAG8520945.1"/>
    <property type="molecule type" value="Genomic_DNA"/>
</dbReference>
<gene>
    <name evidence="1" type="ORF">DERYTH_LOCUS3866</name>
</gene>
<proteinExistence type="predicted"/>
<sequence>MFREFIRNTIANDTCCNLEFCTSTQSCCGTHIGFNGACCNQDEVCCEVGGICCNKGQKCCDSGCC</sequence>
<evidence type="ECO:0000313" key="2">
    <source>
        <dbReference type="Proteomes" id="UP000789405"/>
    </source>
</evidence>
<dbReference type="Proteomes" id="UP000789405">
    <property type="component" value="Unassembled WGS sequence"/>
</dbReference>
<comment type="caution">
    <text evidence="1">The sequence shown here is derived from an EMBL/GenBank/DDBJ whole genome shotgun (WGS) entry which is preliminary data.</text>
</comment>
<keyword evidence="2" id="KW-1185">Reference proteome</keyword>